<evidence type="ECO:0000256" key="1">
    <source>
        <dbReference type="ARBA" id="ARBA00004141"/>
    </source>
</evidence>
<evidence type="ECO:0000256" key="3">
    <source>
        <dbReference type="ARBA" id="ARBA00022692"/>
    </source>
</evidence>
<feature type="transmembrane region" description="Helical" evidence="6">
    <location>
        <begin position="123"/>
        <end position="140"/>
    </location>
</feature>
<feature type="transmembrane region" description="Helical" evidence="6">
    <location>
        <begin position="93"/>
        <end position="111"/>
    </location>
</feature>
<dbReference type="AlphaFoldDB" id="A0ABD1E9S5"/>
<dbReference type="EMBL" id="JBDJPC010000009">
    <property type="protein sequence ID" value="KAL1491412.1"/>
    <property type="molecule type" value="Genomic_DNA"/>
</dbReference>
<reference evidence="7 8" key="1">
    <citation type="submission" date="2024-05" db="EMBL/GenBank/DDBJ databases">
        <title>Genetic variation in Jamaican populations of the coffee berry borer (Hypothenemus hampei).</title>
        <authorList>
            <person name="Errbii M."/>
            <person name="Myrie A."/>
        </authorList>
    </citation>
    <scope>NUCLEOTIDE SEQUENCE [LARGE SCALE GENOMIC DNA]</scope>
    <source>
        <strain evidence="7">JA-Hopewell-2020-01-JO</strain>
        <tissue evidence="7">Whole body</tissue>
    </source>
</reference>
<organism evidence="7 8">
    <name type="scientific">Hypothenemus hampei</name>
    <name type="common">Coffee berry borer</name>
    <dbReference type="NCBI Taxonomy" id="57062"/>
    <lineage>
        <taxon>Eukaryota</taxon>
        <taxon>Metazoa</taxon>
        <taxon>Ecdysozoa</taxon>
        <taxon>Arthropoda</taxon>
        <taxon>Hexapoda</taxon>
        <taxon>Insecta</taxon>
        <taxon>Pterygota</taxon>
        <taxon>Neoptera</taxon>
        <taxon>Endopterygota</taxon>
        <taxon>Coleoptera</taxon>
        <taxon>Polyphaga</taxon>
        <taxon>Cucujiformia</taxon>
        <taxon>Curculionidae</taxon>
        <taxon>Scolytinae</taxon>
        <taxon>Hypothenemus</taxon>
    </lineage>
</organism>
<dbReference type="Pfam" id="PF05653">
    <property type="entry name" value="Mg_trans_NIPA"/>
    <property type="match status" value="1"/>
</dbReference>
<feature type="transmembrane region" description="Helical" evidence="6">
    <location>
        <begin position="257"/>
        <end position="278"/>
    </location>
</feature>
<feature type="transmembrane region" description="Helical" evidence="6">
    <location>
        <begin position="187"/>
        <end position="213"/>
    </location>
</feature>
<feature type="transmembrane region" description="Helical" evidence="6">
    <location>
        <begin position="284"/>
        <end position="306"/>
    </location>
</feature>
<name>A0ABD1E9S5_HYPHA</name>
<evidence type="ECO:0008006" key="9">
    <source>
        <dbReference type="Google" id="ProtNLM"/>
    </source>
</evidence>
<dbReference type="GO" id="GO:0016020">
    <property type="term" value="C:membrane"/>
    <property type="evidence" value="ECO:0007669"/>
    <property type="project" value="UniProtKB-SubCell"/>
</dbReference>
<feature type="transmembrane region" description="Helical" evidence="6">
    <location>
        <begin position="160"/>
        <end position="180"/>
    </location>
</feature>
<gene>
    <name evidence="7" type="ORF">ABEB36_012013</name>
</gene>
<dbReference type="SUPFAM" id="SSF103481">
    <property type="entry name" value="Multidrug resistance efflux transporter EmrE"/>
    <property type="match status" value="1"/>
</dbReference>
<evidence type="ECO:0000256" key="6">
    <source>
        <dbReference type="SAM" id="Phobius"/>
    </source>
</evidence>
<evidence type="ECO:0000256" key="2">
    <source>
        <dbReference type="ARBA" id="ARBA00007230"/>
    </source>
</evidence>
<sequence length="336" mass="36880">MSSTTTNTVQKGNQSSEFDFYIGLCLAVSSSLFIGSSFIIKKLSLKRTGKVGVRASAGGFSYLKDWMWWVGFLTMGVGELANFAAYAFAPASLVTPLGALSVLVSAILATKFLQENLTTNGKFGCLLCILGSIVVIIHAPHEEEFESLDDLLLKVLQPDFLYYVFIVFIIVISIVFFLGPRYGTKHVAVYVAVCSATGSLTVMSCKALGLAIRSSFAGDLPLKDIWIMFLILFAVVAFICLQINYLNKSLDIFDTSIVTPVYYVMFTTMVIIVSAILFKEWSNMNVTSILGALCGFGITIVAIFLLSSTTKDKLPHLMLMRSNREYGSSNFYPRTV</sequence>
<keyword evidence="5 6" id="KW-0472">Membrane</keyword>
<dbReference type="PANTHER" id="PTHR12570:SF92">
    <property type="entry name" value="SPICHTHYIN, ISOFORM B"/>
    <property type="match status" value="1"/>
</dbReference>
<feature type="transmembrane region" description="Helical" evidence="6">
    <location>
        <begin position="225"/>
        <end position="245"/>
    </location>
</feature>
<proteinExistence type="inferred from homology"/>
<dbReference type="InterPro" id="IPR008521">
    <property type="entry name" value="Mg_trans_NIPA"/>
</dbReference>
<comment type="similarity">
    <text evidence="2">Belongs to the NIPA family.</text>
</comment>
<evidence type="ECO:0000256" key="5">
    <source>
        <dbReference type="ARBA" id="ARBA00023136"/>
    </source>
</evidence>
<evidence type="ECO:0000313" key="8">
    <source>
        <dbReference type="Proteomes" id="UP001566132"/>
    </source>
</evidence>
<dbReference type="PANTHER" id="PTHR12570">
    <property type="match status" value="1"/>
</dbReference>
<feature type="transmembrane region" description="Helical" evidence="6">
    <location>
        <begin position="20"/>
        <end position="40"/>
    </location>
</feature>
<dbReference type="InterPro" id="IPR037185">
    <property type="entry name" value="EmrE-like"/>
</dbReference>
<accession>A0ABD1E9S5</accession>
<evidence type="ECO:0000313" key="7">
    <source>
        <dbReference type="EMBL" id="KAL1491412.1"/>
    </source>
</evidence>
<comment type="caution">
    <text evidence="7">The sequence shown here is derived from an EMBL/GenBank/DDBJ whole genome shotgun (WGS) entry which is preliminary data.</text>
</comment>
<keyword evidence="3 6" id="KW-0812">Transmembrane</keyword>
<dbReference type="GO" id="GO:0015693">
    <property type="term" value="P:magnesium ion transport"/>
    <property type="evidence" value="ECO:0007669"/>
    <property type="project" value="UniProtKB-ARBA"/>
</dbReference>
<keyword evidence="4 6" id="KW-1133">Transmembrane helix</keyword>
<dbReference type="Proteomes" id="UP001566132">
    <property type="component" value="Unassembled WGS sequence"/>
</dbReference>
<comment type="subcellular location">
    <subcellularLocation>
        <location evidence="1">Membrane</location>
        <topology evidence="1">Multi-pass membrane protein</topology>
    </subcellularLocation>
</comment>
<evidence type="ECO:0000256" key="4">
    <source>
        <dbReference type="ARBA" id="ARBA00022989"/>
    </source>
</evidence>
<keyword evidence="8" id="KW-1185">Reference proteome</keyword>
<protein>
    <recommendedName>
        <fullName evidence="9">Magnesium transporter NIPA2</fullName>
    </recommendedName>
</protein>